<evidence type="ECO:0000256" key="1">
    <source>
        <dbReference type="SAM" id="SignalP"/>
    </source>
</evidence>
<dbReference type="InterPro" id="IPR018708">
    <property type="entry name" value="DUF2225"/>
</dbReference>
<evidence type="ECO:0000313" key="2">
    <source>
        <dbReference type="EMBL" id="MFK7048854.1"/>
    </source>
</evidence>
<protein>
    <submittedName>
        <fullName evidence="2">DUF2225 domain-containing protein</fullName>
    </submittedName>
</protein>
<proteinExistence type="predicted"/>
<reference evidence="2 3" key="1">
    <citation type="submission" date="2024-02" db="EMBL/GenBank/DDBJ databases">
        <title>Comparative Genomic Analysis of Flavobacterium Species Causing Columnaris Disease of Freshwater Fish in Thailand: Insights into Virulence and Resistance Mechanisms.</title>
        <authorList>
            <person name="Nguyen D."/>
            <person name="Chokmangmeepisarn P."/>
            <person name="Khianchaikhan K."/>
            <person name="Morishita M."/>
            <person name="Bunnoy A."/>
            <person name="Rodkhum C."/>
        </authorList>
    </citation>
    <scope>NUCLEOTIDE SEQUENCE [LARGE SCALE GENOMIC DNA]</scope>
    <source>
        <strain evidence="2 3">KCRT2007</strain>
    </source>
</reference>
<dbReference type="Proteomes" id="UP001621813">
    <property type="component" value="Unassembled WGS sequence"/>
</dbReference>
<dbReference type="RefSeq" id="WP_405322565.1">
    <property type="nucleotide sequence ID" value="NZ_JAZGZR010000005.1"/>
</dbReference>
<accession>A0ABW8PP98</accession>
<keyword evidence="1" id="KW-0732">Signal</keyword>
<evidence type="ECO:0000313" key="3">
    <source>
        <dbReference type="Proteomes" id="UP001621813"/>
    </source>
</evidence>
<dbReference type="EMBL" id="JAZGZR010000005">
    <property type="protein sequence ID" value="MFK7048854.1"/>
    <property type="molecule type" value="Genomic_DNA"/>
</dbReference>
<feature type="chain" id="PRO_5046717040" evidence="1">
    <location>
        <begin position="23"/>
        <end position="236"/>
    </location>
</feature>
<comment type="caution">
    <text evidence="2">The sequence shown here is derived from an EMBL/GenBank/DDBJ whole genome shotgun (WGS) entry which is preliminary data.</text>
</comment>
<gene>
    <name evidence="2" type="ORF">V3Q77_03035</name>
</gene>
<organism evidence="2 3">
    <name type="scientific">Flavobacterium davisii</name>
    <dbReference type="NCBI Taxonomy" id="2906077"/>
    <lineage>
        <taxon>Bacteria</taxon>
        <taxon>Pseudomonadati</taxon>
        <taxon>Bacteroidota</taxon>
        <taxon>Flavobacteriia</taxon>
        <taxon>Flavobacteriales</taxon>
        <taxon>Flavobacteriaceae</taxon>
        <taxon>Flavobacterium</taxon>
    </lineage>
</organism>
<name>A0ABW8PP98_9FLAO</name>
<feature type="signal peptide" evidence="1">
    <location>
        <begin position="1"/>
        <end position="22"/>
    </location>
</feature>
<keyword evidence="3" id="KW-1185">Reference proteome</keyword>
<dbReference type="Pfam" id="PF09986">
    <property type="entry name" value="DUF2225"/>
    <property type="match status" value="1"/>
</dbReference>
<sequence>MKSILHFTLLFLFALSQNIANAHFCEDKKVKCPIDSTEVNFCVTISFYASGSYKDLQKTGAMGCHYQQLINNCPKCLYAGYIDDFKKELSTKQKNKILKLLKKYKKQTIGEGQQSIIAANIKKILKEKFNEIAFCYIYGSYLIRDVPNEIELRKKLQTLGKKNLIADLKANEFTNKSKIAVMNYLVAELSRRLNNFDQPLLFYDKAFKDSNKPKWLDSYIIEQKALAQNKDNNNNI</sequence>